<evidence type="ECO:0000256" key="4">
    <source>
        <dbReference type="ARBA" id="ARBA00023125"/>
    </source>
</evidence>
<dbReference type="PANTHER" id="PTHR43133:SF8">
    <property type="entry name" value="RNA POLYMERASE SIGMA FACTOR HI_1459-RELATED"/>
    <property type="match status" value="1"/>
</dbReference>
<dbReference type="InterPro" id="IPR039425">
    <property type="entry name" value="RNA_pol_sigma-70-like"/>
</dbReference>
<accession>A0A1N6TRW6</accession>
<dbReference type="STRING" id="1077936.SAMN05421545_0472"/>
<dbReference type="Pfam" id="PF08281">
    <property type="entry name" value="Sigma70_r4_2"/>
    <property type="match status" value="1"/>
</dbReference>
<dbReference type="InterPro" id="IPR013324">
    <property type="entry name" value="RNA_pol_sigma_r3/r4-like"/>
</dbReference>
<dbReference type="InterPro" id="IPR014284">
    <property type="entry name" value="RNA_pol_sigma-70_dom"/>
</dbReference>
<evidence type="ECO:0000313" key="9">
    <source>
        <dbReference type="EMBL" id="SIQ55997.1"/>
    </source>
</evidence>
<keyword evidence="5 6" id="KW-0804">Transcription</keyword>
<dbReference type="InterPro" id="IPR000838">
    <property type="entry name" value="RNA_pol_sigma70_ECF_CS"/>
</dbReference>
<feature type="domain" description="RNA polymerase sigma-70 region 2" evidence="7">
    <location>
        <begin position="28"/>
        <end position="94"/>
    </location>
</feature>
<name>A0A1N6TRW6_9BACT</name>
<dbReference type="Pfam" id="PF04542">
    <property type="entry name" value="Sigma70_r2"/>
    <property type="match status" value="1"/>
</dbReference>
<dbReference type="InterPro" id="IPR007627">
    <property type="entry name" value="RNA_pol_sigma70_r2"/>
</dbReference>
<dbReference type="OrthoDB" id="1493925at2"/>
<keyword evidence="2 6" id="KW-0805">Transcription regulation</keyword>
<dbReference type="AlphaFoldDB" id="A0A1N6TRW6"/>
<reference evidence="10" key="1">
    <citation type="submission" date="2017-01" db="EMBL/GenBank/DDBJ databases">
        <authorList>
            <person name="Varghese N."/>
            <person name="Submissions S."/>
        </authorList>
    </citation>
    <scope>NUCLEOTIDE SEQUENCE [LARGE SCALE GENOMIC DNA]</scope>
    <source>
        <strain evidence="10">DM9</strain>
    </source>
</reference>
<dbReference type="EMBL" id="FTNM01000001">
    <property type="protein sequence ID" value="SIQ55997.1"/>
    <property type="molecule type" value="Genomic_DNA"/>
</dbReference>
<proteinExistence type="inferred from homology"/>
<dbReference type="InterPro" id="IPR013325">
    <property type="entry name" value="RNA_pol_sigma_r2"/>
</dbReference>
<keyword evidence="10" id="KW-1185">Reference proteome</keyword>
<dbReference type="CDD" id="cd06171">
    <property type="entry name" value="Sigma70_r4"/>
    <property type="match status" value="1"/>
</dbReference>
<evidence type="ECO:0000259" key="7">
    <source>
        <dbReference type="Pfam" id="PF04542"/>
    </source>
</evidence>
<evidence type="ECO:0000256" key="1">
    <source>
        <dbReference type="ARBA" id="ARBA00010641"/>
    </source>
</evidence>
<dbReference type="SUPFAM" id="SSF88946">
    <property type="entry name" value="Sigma2 domain of RNA polymerase sigma factors"/>
    <property type="match status" value="1"/>
</dbReference>
<comment type="similarity">
    <text evidence="1 6">Belongs to the sigma-70 factor family. ECF subfamily.</text>
</comment>
<keyword evidence="3 6" id="KW-0731">Sigma factor</keyword>
<dbReference type="PANTHER" id="PTHR43133">
    <property type="entry name" value="RNA POLYMERASE ECF-TYPE SIGMA FACTO"/>
    <property type="match status" value="1"/>
</dbReference>
<dbReference type="SUPFAM" id="SSF88659">
    <property type="entry name" value="Sigma3 and sigma4 domains of RNA polymerase sigma factors"/>
    <property type="match status" value="1"/>
</dbReference>
<evidence type="ECO:0000313" key="10">
    <source>
        <dbReference type="Proteomes" id="UP000185924"/>
    </source>
</evidence>
<gene>
    <name evidence="9" type="ORF">SAMN05421545_0472</name>
</gene>
<dbReference type="GO" id="GO:0006352">
    <property type="term" value="P:DNA-templated transcription initiation"/>
    <property type="evidence" value="ECO:0007669"/>
    <property type="project" value="InterPro"/>
</dbReference>
<dbReference type="Proteomes" id="UP000185924">
    <property type="component" value="Unassembled WGS sequence"/>
</dbReference>
<sequence>MEKGTFQDVNAQVVQRCREGDNRAQYELYKLYSKAMFNVSMRITNDYAESEDVLQEAFISAFKNLHSYKAEASFGSWLKRIVINASVNAVRKRRSELVPLEDRIAGDIPDEEYDDDTEWQVEQVRRAIQRLPDGYRVVLSLYLLEGFDHAEIGEVLGISESTSKSQYSRARKKLLEIMKDTHSMA</sequence>
<organism evidence="9 10">
    <name type="scientific">Pontibacter lucknowensis</name>
    <dbReference type="NCBI Taxonomy" id="1077936"/>
    <lineage>
        <taxon>Bacteria</taxon>
        <taxon>Pseudomonadati</taxon>
        <taxon>Bacteroidota</taxon>
        <taxon>Cytophagia</taxon>
        <taxon>Cytophagales</taxon>
        <taxon>Hymenobacteraceae</taxon>
        <taxon>Pontibacter</taxon>
    </lineage>
</organism>
<evidence type="ECO:0000256" key="3">
    <source>
        <dbReference type="ARBA" id="ARBA00023082"/>
    </source>
</evidence>
<dbReference type="InterPro" id="IPR036388">
    <property type="entry name" value="WH-like_DNA-bd_sf"/>
</dbReference>
<evidence type="ECO:0000256" key="5">
    <source>
        <dbReference type="ARBA" id="ARBA00023163"/>
    </source>
</evidence>
<keyword evidence="4 6" id="KW-0238">DNA-binding</keyword>
<dbReference type="RefSeq" id="WP_007659677.1">
    <property type="nucleotide sequence ID" value="NZ_FTNM01000001.1"/>
</dbReference>
<evidence type="ECO:0000256" key="6">
    <source>
        <dbReference type="RuleBase" id="RU000716"/>
    </source>
</evidence>
<evidence type="ECO:0000259" key="8">
    <source>
        <dbReference type="Pfam" id="PF08281"/>
    </source>
</evidence>
<protein>
    <recommendedName>
        <fullName evidence="6">RNA polymerase sigma factor</fullName>
    </recommendedName>
</protein>
<dbReference type="PROSITE" id="PS01063">
    <property type="entry name" value="SIGMA70_ECF"/>
    <property type="match status" value="1"/>
</dbReference>
<dbReference type="InterPro" id="IPR013249">
    <property type="entry name" value="RNA_pol_sigma70_r4_t2"/>
</dbReference>
<dbReference type="NCBIfam" id="TIGR02937">
    <property type="entry name" value="sigma70-ECF"/>
    <property type="match status" value="1"/>
</dbReference>
<dbReference type="GO" id="GO:0016987">
    <property type="term" value="F:sigma factor activity"/>
    <property type="evidence" value="ECO:0007669"/>
    <property type="project" value="UniProtKB-KW"/>
</dbReference>
<dbReference type="GO" id="GO:0003677">
    <property type="term" value="F:DNA binding"/>
    <property type="evidence" value="ECO:0007669"/>
    <property type="project" value="UniProtKB-KW"/>
</dbReference>
<evidence type="ECO:0000256" key="2">
    <source>
        <dbReference type="ARBA" id="ARBA00023015"/>
    </source>
</evidence>
<dbReference type="Gene3D" id="1.10.1740.10">
    <property type="match status" value="1"/>
</dbReference>
<feature type="domain" description="RNA polymerase sigma factor 70 region 4 type 2" evidence="8">
    <location>
        <begin position="122"/>
        <end position="174"/>
    </location>
</feature>
<dbReference type="Gene3D" id="1.10.10.10">
    <property type="entry name" value="Winged helix-like DNA-binding domain superfamily/Winged helix DNA-binding domain"/>
    <property type="match status" value="1"/>
</dbReference>